<evidence type="ECO:0000313" key="2">
    <source>
        <dbReference type="EMBL" id="CAA9995664.1"/>
    </source>
</evidence>
<sequence length="49" mass="5441">DNIPDPNTQGSIPMTQYPRTDTNGSKPKAQYHRYFRPNIPGPSITAPIS</sequence>
<dbReference type="AlphaFoldDB" id="A0A6H5G0J3"/>
<evidence type="ECO:0000256" key="1">
    <source>
        <dbReference type="SAM" id="MobiDB-lite"/>
    </source>
</evidence>
<dbReference type="Proteomes" id="UP000479000">
    <property type="component" value="Unassembled WGS sequence"/>
</dbReference>
<feature type="non-terminal residue" evidence="2">
    <location>
        <position position="1"/>
    </location>
</feature>
<gene>
    <name evidence="2" type="ORF">NTEN_LOCUS2455</name>
</gene>
<evidence type="ECO:0000313" key="3">
    <source>
        <dbReference type="Proteomes" id="UP000479000"/>
    </source>
</evidence>
<dbReference type="EMBL" id="CADCXU010003901">
    <property type="protein sequence ID" value="CAA9995664.1"/>
    <property type="molecule type" value="Genomic_DNA"/>
</dbReference>
<reference evidence="2 3" key="1">
    <citation type="submission" date="2020-02" db="EMBL/GenBank/DDBJ databases">
        <authorList>
            <person name="Ferguson B K."/>
        </authorList>
    </citation>
    <scope>NUCLEOTIDE SEQUENCE [LARGE SCALE GENOMIC DNA]</scope>
</reference>
<feature type="compositionally biased region" description="Polar residues" evidence="1">
    <location>
        <begin position="1"/>
        <end position="25"/>
    </location>
</feature>
<protein>
    <submittedName>
        <fullName evidence="2">Uncharacterized protein</fullName>
    </submittedName>
</protein>
<feature type="region of interest" description="Disordered" evidence="1">
    <location>
        <begin position="1"/>
        <end position="49"/>
    </location>
</feature>
<accession>A0A6H5G0J3</accession>
<name>A0A6H5G0J3_9HEMI</name>
<proteinExistence type="predicted"/>
<organism evidence="2 3">
    <name type="scientific">Nesidiocoris tenuis</name>
    <dbReference type="NCBI Taxonomy" id="355587"/>
    <lineage>
        <taxon>Eukaryota</taxon>
        <taxon>Metazoa</taxon>
        <taxon>Ecdysozoa</taxon>
        <taxon>Arthropoda</taxon>
        <taxon>Hexapoda</taxon>
        <taxon>Insecta</taxon>
        <taxon>Pterygota</taxon>
        <taxon>Neoptera</taxon>
        <taxon>Paraneoptera</taxon>
        <taxon>Hemiptera</taxon>
        <taxon>Heteroptera</taxon>
        <taxon>Panheteroptera</taxon>
        <taxon>Cimicomorpha</taxon>
        <taxon>Miridae</taxon>
        <taxon>Dicyphina</taxon>
        <taxon>Nesidiocoris</taxon>
    </lineage>
</organism>
<keyword evidence="3" id="KW-1185">Reference proteome</keyword>